<accession>A0A4S1WV10</accession>
<dbReference type="GO" id="GO:0005524">
    <property type="term" value="F:ATP binding"/>
    <property type="evidence" value="ECO:0007669"/>
    <property type="project" value="InterPro"/>
</dbReference>
<dbReference type="CDD" id="cd02423">
    <property type="entry name" value="Peptidase_C39G"/>
    <property type="match status" value="1"/>
</dbReference>
<dbReference type="Pfam" id="PF03412">
    <property type="entry name" value="Peptidase_C39"/>
    <property type="match status" value="1"/>
</dbReference>
<dbReference type="GO" id="GO:0006508">
    <property type="term" value="P:proteolysis"/>
    <property type="evidence" value="ECO:0007669"/>
    <property type="project" value="InterPro"/>
</dbReference>
<organism evidence="3 4">
    <name type="scientific">Sphingomonas naasensis</name>
    <dbReference type="NCBI Taxonomy" id="1344951"/>
    <lineage>
        <taxon>Bacteria</taxon>
        <taxon>Pseudomonadati</taxon>
        <taxon>Pseudomonadota</taxon>
        <taxon>Alphaproteobacteria</taxon>
        <taxon>Sphingomonadales</taxon>
        <taxon>Sphingomonadaceae</taxon>
        <taxon>Sphingomonas</taxon>
    </lineage>
</organism>
<keyword evidence="1" id="KW-0732">Signal</keyword>
<evidence type="ECO:0000313" key="3">
    <source>
        <dbReference type="EMBL" id="TGX46217.1"/>
    </source>
</evidence>
<comment type="caution">
    <text evidence="3">The sequence shown here is derived from an EMBL/GenBank/DDBJ whole genome shotgun (WGS) entry which is preliminary data.</text>
</comment>
<dbReference type="OrthoDB" id="13401at2"/>
<evidence type="ECO:0000259" key="2">
    <source>
        <dbReference type="PROSITE" id="PS50990"/>
    </source>
</evidence>
<reference evidence="3 4" key="1">
    <citation type="submission" date="2019-04" db="EMBL/GenBank/DDBJ databases">
        <title>Sphingomonas psychrotolerans sp. nov., isolated from soil in the Tianshan Mountains, Xinjiang, China.</title>
        <authorList>
            <person name="Luo Y."/>
            <person name="Sheng H."/>
        </authorList>
    </citation>
    <scope>NUCLEOTIDE SEQUENCE [LARGE SCALE GENOMIC DNA]</scope>
    <source>
        <strain evidence="3 4">KIS18-15</strain>
    </source>
</reference>
<sequence length="244" mass="27511">MRRARLLIAAAIGIAAPLAADAQVRLGQEAGGNYTVTVMSWWEIPFRTVIRQRYDFSCGSAALATLLHYHYGRALGERESFAAMWANGDQDAIRRQGFSLLDMKTYLDKIGYRAEGFRLDLAQLKQVRRPLILLLDLRGFKHFVVLKGMTDDKILVGDPMLGLTQYRWSEFGHYWNGVVLAVMRTPDRRLPSFNLVSDWNFQGGRALDRTIGGRTSIADVTNYLPPAYQLSPVMLLDVRVGTVN</sequence>
<dbReference type="AlphaFoldDB" id="A0A4S1WV10"/>
<feature type="signal peptide" evidence="1">
    <location>
        <begin position="1"/>
        <end position="22"/>
    </location>
</feature>
<dbReference type="Proteomes" id="UP000309848">
    <property type="component" value="Unassembled WGS sequence"/>
</dbReference>
<gene>
    <name evidence="3" type="ORF">E5A74_03410</name>
</gene>
<dbReference type="GO" id="GO:0016020">
    <property type="term" value="C:membrane"/>
    <property type="evidence" value="ECO:0007669"/>
    <property type="project" value="InterPro"/>
</dbReference>
<feature type="chain" id="PRO_5020997522" evidence="1">
    <location>
        <begin position="23"/>
        <end position="244"/>
    </location>
</feature>
<dbReference type="Gene3D" id="3.90.70.10">
    <property type="entry name" value="Cysteine proteinases"/>
    <property type="match status" value="1"/>
</dbReference>
<protein>
    <submittedName>
        <fullName evidence="3">Peptidase C39</fullName>
    </submittedName>
</protein>
<name>A0A4S1WV10_9SPHN</name>
<keyword evidence="4" id="KW-1185">Reference proteome</keyword>
<proteinExistence type="predicted"/>
<dbReference type="GO" id="GO:0008233">
    <property type="term" value="F:peptidase activity"/>
    <property type="evidence" value="ECO:0007669"/>
    <property type="project" value="InterPro"/>
</dbReference>
<evidence type="ECO:0000256" key="1">
    <source>
        <dbReference type="SAM" id="SignalP"/>
    </source>
</evidence>
<feature type="domain" description="Peptidase C39" evidence="2">
    <location>
        <begin position="52"/>
        <end position="182"/>
    </location>
</feature>
<dbReference type="InterPro" id="IPR005074">
    <property type="entry name" value="Peptidase_C39"/>
</dbReference>
<dbReference type="RefSeq" id="WP_135982828.1">
    <property type="nucleotide sequence ID" value="NZ_JAASQM010000001.1"/>
</dbReference>
<dbReference type="PROSITE" id="PS50990">
    <property type="entry name" value="PEPTIDASE_C39"/>
    <property type="match status" value="1"/>
</dbReference>
<dbReference type="EMBL" id="SRXU01000001">
    <property type="protein sequence ID" value="TGX46217.1"/>
    <property type="molecule type" value="Genomic_DNA"/>
</dbReference>
<evidence type="ECO:0000313" key="4">
    <source>
        <dbReference type="Proteomes" id="UP000309848"/>
    </source>
</evidence>